<feature type="chain" id="PRO_5009951614" evidence="1">
    <location>
        <begin position="29"/>
        <end position="166"/>
    </location>
</feature>
<feature type="signal peptide" evidence="1">
    <location>
        <begin position="1"/>
        <end position="28"/>
    </location>
</feature>
<dbReference type="PROSITE" id="PS51257">
    <property type="entry name" value="PROKAR_LIPOPROTEIN"/>
    <property type="match status" value="1"/>
</dbReference>
<reference evidence="2 4" key="1">
    <citation type="submission" date="2009-09" db="EMBL/GenBank/DDBJ databases">
        <authorList>
            <person name="Qin X."/>
            <person name="Bachman B."/>
            <person name="Battles P."/>
            <person name="Bell A."/>
            <person name="Bess C."/>
            <person name="Bickham C."/>
            <person name="Chaboub L."/>
            <person name="Chen D."/>
            <person name="Coyle M."/>
            <person name="Deiros D.R."/>
            <person name="Dinh H."/>
            <person name="Forbes L."/>
            <person name="Fowler G."/>
            <person name="Francisco L."/>
            <person name="Fu Q."/>
            <person name="Gubbala S."/>
            <person name="Hale W."/>
            <person name="Han Y."/>
            <person name="Hemphill L."/>
            <person name="Highlander S.K."/>
            <person name="Hirani K."/>
            <person name="Hogues M."/>
            <person name="Jackson L."/>
            <person name="Jakkamsetti A."/>
            <person name="Javaid M."/>
            <person name="Jiang H."/>
            <person name="Korchina V."/>
            <person name="Kovar C."/>
            <person name="Lara F."/>
            <person name="Lee S."/>
            <person name="Mata R."/>
            <person name="Mathew T."/>
            <person name="Moen C."/>
            <person name="Morales K."/>
            <person name="Munidasa M."/>
            <person name="Nazareth L."/>
            <person name="Ngo R."/>
            <person name="Nguyen L."/>
            <person name="Okwuonu G."/>
            <person name="Ongeri F."/>
            <person name="Patil S."/>
            <person name="Petrosino J."/>
            <person name="Pham C."/>
            <person name="Pham P."/>
            <person name="Pu L.-L."/>
            <person name="Puazo M."/>
            <person name="Raj R."/>
            <person name="Reid J."/>
            <person name="Rouhana J."/>
            <person name="Saada N."/>
            <person name="Shang Y."/>
            <person name="Simmons D."/>
            <person name="Thornton R."/>
            <person name="Warren J."/>
            <person name="Weissenberger G."/>
            <person name="Zhang J."/>
            <person name="Zhang L."/>
            <person name="Zhou C."/>
            <person name="Zhu D."/>
            <person name="Muzny D."/>
            <person name="Worley K."/>
            <person name="Gibbs R."/>
        </authorList>
    </citation>
    <scope>NUCLEOTIDE SEQUENCE [LARGE SCALE GENOMIC DNA]</scope>
    <source>
        <strain evidence="2 4">DSM 16041</strain>
    </source>
</reference>
<organism evidence="2 4">
    <name type="scientific">Limosilactobacillus antri DSM 16041</name>
    <dbReference type="NCBI Taxonomy" id="525309"/>
    <lineage>
        <taxon>Bacteria</taxon>
        <taxon>Bacillati</taxon>
        <taxon>Bacillota</taxon>
        <taxon>Bacilli</taxon>
        <taxon>Lactobacillales</taxon>
        <taxon>Lactobacillaceae</taxon>
        <taxon>Limosilactobacillus</taxon>
    </lineage>
</organism>
<evidence type="ECO:0000313" key="4">
    <source>
        <dbReference type="Proteomes" id="UP000003675"/>
    </source>
</evidence>
<sequence>MMKKLLQMMLVAATLALAIACTPLTSHAMKQGDLAGKVYLMRTPRTRDGHATMYLFNGNGRKYYTCYVQINNDGQIKSMPVSRDIFNEAIDSKKGYYKHKADLNSVKDDGLRIRHRDGKDEIYMPTAQEWGTISGDTSEFYISRPGSNQSVSETFTLAPIQYKFKW</sequence>
<gene>
    <name evidence="3" type="ORF">FC31_GL001792</name>
    <name evidence="2" type="ORF">HMPREF0494_1174</name>
</gene>
<dbReference type="EMBL" id="AZDK01000058">
    <property type="protein sequence ID" value="KRK53735.1"/>
    <property type="molecule type" value="Genomic_DNA"/>
</dbReference>
<dbReference type="Proteomes" id="UP000051883">
    <property type="component" value="Unassembled WGS sequence"/>
</dbReference>
<comment type="caution">
    <text evidence="2">The sequence shown here is derived from an EMBL/GenBank/DDBJ whole genome shotgun (WGS) entry which is preliminary data.</text>
</comment>
<evidence type="ECO:0000313" key="5">
    <source>
        <dbReference type="Proteomes" id="UP000051883"/>
    </source>
</evidence>
<evidence type="ECO:0000313" key="3">
    <source>
        <dbReference type="EMBL" id="KRK53735.1"/>
    </source>
</evidence>
<dbReference type="RefSeq" id="WP_007124729.1">
    <property type="nucleotide sequence ID" value="NZ_AZDK01000058.1"/>
</dbReference>
<evidence type="ECO:0000313" key="2">
    <source>
        <dbReference type="EMBL" id="EEW53659.1"/>
    </source>
</evidence>
<keyword evidence="1" id="KW-0732">Signal</keyword>
<dbReference type="AlphaFoldDB" id="C8P780"/>
<reference evidence="3 5" key="2">
    <citation type="journal article" date="2015" name="Genome Announc.">
        <title>Expanding the biotechnology potential of lactobacilli through comparative genomics of 213 strains and associated genera.</title>
        <authorList>
            <person name="Sun Z."/>
            <person name="Harris H.M."/>
            <person name="McCann A."/>
            <person name="Guo C."/>
            <person name="Argimon S."/>
            <person name="Zhang W."/>
            <person name="Yang X."/>
            <person name="Jeffery I.B."/>
            <person name="Cooney J.C."/>
            <person name="Kagawa T.F."/>
            <person name="Liu W."/>
            <person name="Song Y."/>
            <person name="Salvetti E."/>
            <person name="Wrobel A."/>
            <person name="Rasinkangas P."/>
            <person name="Parkhill J."/>
            <person name="Rea M.C."/>
            <person name="O'Sullivan O."/>
            <person name="Ritari J."/>
            <person name="Douillard F.P."/>
            <person name="Paul Ross R."/>
            <person name="Yang R."/>
            <person name="Briner A.E."/>
            <person name="Felis G.E."/>
            <person name="de Vos W.M."/>
            <person name="Barrangou R."/>
            <person name="Klaenhammer T.R."/>
            <person name="Caufield P.W."/>
            <person name="Cui Y."/>
            <person name="Zhang H."/>
            <person name="O'Toole P.W."/>
        </authorList>
    </citation>
    <scope>NUCLEOTIDE SEQUENCE [LARGE SCALE GENOMIC DNA]</scope>
    <source>
        <strain evidence="3 5">DSM 16041</strain>
    </source>
</reference>
<dbReference type="STRING" id="525309.HMPREF0494_1174"/>
<proteinExistence type="predicted"/>
<dbReference type="EMBL" id="ACLL01000027">
    <property type="protein sequence ID" value="EEW53659.1"/>
    <property type="molecule type" value="Genomic_DNA"/>
</dbReference>
<dbReference type="Proteomes" id="UP000003675">
    <property type="component" value="Unassembled WGS sequence"/>
</dbReference>
<accession>C8P780</accession>
<evidence type="ECO:0000256" key="1">
    <source>
        <dbReference type="SAM" id="SignalP"/>
    </source>
</evidence>
<dbReference type="PATRIC" id="fig|525309.8.peg.1851"/>
<dbReference type="HOGENOM" id="CLU_1600566_0_0_9"/>
<protein>
    <submittedName>
        <fullName evidence="2">Uncharacterized protein</fullName>
    </submittedName>
</protein>
<name>C8P780_9LACO</name>
<keyword evidence="5" id="KW-1185">Reference proteome</keyword>